<evidence type="ECO:0000313" key="10">
    <source>
        <dbReference type="EMBL" id="RRJ20312.1"/>
    </source>
</evidence>
<evidence type="ECO:0000256" key="6">
    <source>
        <dbReference type="ARBA" id="ARBA00023136"/>
    </source>
</evidence>
<evidence type="ECO:0000313" key="11">
    <source>
        <dbReference type="Proteomes" id="UP000276260"/>
    </source>
</evidence>
<evidence type="ECO:0000259" key="9">
    <source>
        <dbReference type="PROSITE" id="PS51352"/>
    </source>
</evidence>
<dbReference type="CDD" id="cd02953">
    <property type="entry name" value="DsbDgamma"/>
    <property type="match status" value="1"/>
</dbReference>
<accession>A0A3P3QGJ3</accession>
<dbReference type="SUPFAM" id="SSF52833">
    <property type="entry name" value="Thioredoxin-like"/>
    <property type="match status" value="1"/>
</dbReference>
<sequence>MTLFWRLFFSILFVLFSTGSAQAHSSGWVKASHLKAELVSDHQDLRPGQRFKLALHFIPDEHWHTYWQNPGDSGLATSIDWTLPDGVEAGAIQWPAPMAISVPPLVNYGFEGPTILVSELSIPADFEGSQLQIKAKVDWLVCKEICIPADASFELNLPVTQTAVLATDYLKLFEKARQQQPKAVPLRGRYDVQNQQFSAAVPMPEDLKVSAFFVAAAELVDHAAPQQIDWVDGELLLRQQQNTYFNQAPEQFDLVLNTAAGPVLLQLQHESVPQQSAISLASFSLIDWLAMLGLAAVGGLILNLMPCVFPVLSLKALSLVNGQQSAQHTKAEALWYSAGVVLSFVLLAAMLLLLRSAGEAVGWGFQLQNPLVVGLLAYLLFVLALSLSGVVQLGLGLMNSGQQLTEKPGARGSFFTGVLAVVVASPCTAPFMGTALGYAATQPALAALAIFAALGLGMAVPFLLLAWWPGFAALLPKPGLWMEKLKQWLAYPLYLSAVWLLWVYGRQQGIDALALALVGLVFVAAACWLWGQLQLQQAGKASAMMAVLLFAGALALLWYPQPAAQQAAKTDHAEVWSEQRLKQLLQDGKPVLVNMTADWCITCLVNERVALDTDSSKAAMALYNLTYLKGDWTNKDPAISAYLRQFQRDGVPLYVLYWPGQPPEVLPQILTPDSLRQALEQLSSKQPLITNQ</sequence>
<dbReference type="AlphaFoldDB" id="A0A3P3QGJ3"/>
<evidence type="ECO:0000256" key="5">
    <source>
        <dbReference type="ARBA" id="ARBA00022989"/>
    </source>
</evidence>
<keyword evidence="8" id="KW-0732">Signal</keyword>
<evidence type="ECO:0000256" key="3">
    <source>
        <dbReference type="ARBA" id="ARBA00022692"/>
    </source>
</evidence>
<dbReference type="InterPro" id="IPR013766">
    <property type="entry name" value="Thioredoxin_domain"/>
</dbReference>
<reference evidence="10 11" key="1">
    <citation type="submission" date="2018-11" db="EMBL/GenBank/DDBJ databases">
        <title>Draft genome analysis of Rheinheimera mesophila isolated from an industrial waste site.</title>
        <authorList>
            <person name="Yu Q."/>
            <person name="Qi Y."/>
            <person name="Zhang H."/>
            <person name="Lu Y."/>
            <person name="Pu J."/>
        </authorList>
    </citation>
    <scope>NUCLEOTIDE SEQUENCE [LARGE SCALE GENOMIC DNA]</scope>
    <source>
        <strain evidence="10 11">IITR13</strain>
    </source>
</reference>
<gene>
    <name evidence="10" type="ORF">EIK76_12365</name>
</gene>
<dbReference type="GO" id="GO:0045454">
    <property type="term" value="P:cell redox homeostasis"/>
    <property type="evidence" value="ECO:0007669"/>
    <property type="project" value="TreeGrafter"/>
</dbReference>
<feature type="transmembrane region" description="Helical" evidence="7">
    <location>
        <begin position="510"/>
        <end position="531"/>
    </location>
</feature>
<dbReference type="Gene3D" id="3.40.30.10">
    <property type="entry name" value="Glutaredoxin"/>
    <property type="match status" value="1"/>
</dbReference>
<organism evidence="10 11">
    <name type="scientific">Rheinheimera mesophila</name>
    <dbReference type="NCBI Taxonomy" id="1547515"/>
    <lineage>
        <taxon>Bacteria</taxon>
        <taxon>Pseudomonadati</taxon>
        <taxon>Pseudomonadota</taxon>
        <taxon>Gammaproteobacteria</taxon>
        <taxon>Chromatiales</taxon>
        <taxon>Chromatiaceae</taxon>
        <taxon>Rheinheimera</taxon>
    </lineage>
</organism>
<feature type="signal peptide" evidence="8">
    <location>
        <begin position="1"/>
        <end position="23"/>
    </location>
</feature>
<keyword evidence="4" id="KW-0201">Cytochrome c-type biogenesis</keyword>
<dbReference type="InterPro" id="IPR036249">
    <property type="entry name" value="Thioredoxin-like_sf"/>
</dbReference>
<dbReference type="GO" id="GO:0005886">
    <property type="term" value="C:plasma membrane"/>
    <property type="evidence" value="ECO:0007669"/>
    <property type="project" value="UniProtKB-SubCell"/>
</dbReference>
<evidence type="ECO:0000256" key="8">
    <source>
        <dbReference type="SAM" id="SignalP"/>
    </source>
</evidence>
<evidence type="ECO:0000256" key="4">
    <source>
        <dbReference type="ARBA" id="ARBA00022748"/>
    </source>
</evidence>
<feature type="chain" id="PRO_5018649437" evidence="8">
    <location>
        <begin position="24"/>
        <end position="692"/>
    </location>
</feature>
<keyword evidence="5 7" id="KW-1133">Transmembrane helix</keyword>
<feature type="transmembrane region" description="Helical" evidence="7">
    <location>
        <begin position="410"/>
        <end position="432"/>
    </location>
</feature>
<feature type="transmembrane region" description="Helical" evidence="7">
    <location>
        <begin position="288"/>
        <end position="312"/>
    </location>
</feature>
<name>A0A3P3QGJ3_9GAMM</name>
<keyword evidence="6 7" id="KW-0472">Membrane</keyword>
<dbReference type="PROSITE" id="PS51352">
    <property type="entry name" value="THIOREDOXIN_2"/>
    <property type="match status" value="1"/>
</dbReference>
<dbReference type="Pfam" id="PF13899">
    <property type="entry name" value="Thioredoxin_7"/>
    <property type="match status" value="1"/>
</dbReference>
<feature type="transmembrane region" description="Helical" evidence="7">
    <location>
        <begin position="444"/>
        <end position="468"/>
    </location>
</feature>
<dbReference type="InterPro" id="IPR028250">
    <property type="entry name" value="DsbDN"/>
</dbReference>
<keyword evidence="3 7" id="KW-0812">Transmembrane</keyword>
<feature type="domain" description="Thioredoxin" evidence="9">
    <location>
        <begin position="555"/>
        <end position="684"/>
    </location>
</feature>
<comment type="caution">
    <text evidence="10">The sequence shown here is derived from an EMBL/GenBank/DDBJ whole genome shotgun (WGS) entry which is preliminary data.</text>
</comment>
<comment type="subcellular location">
    <subcellularLocation>
        <location evidence="1">Cell membrane</location>
        <topology evidence="1">Multi-pass membrane protein</topology>
    </subcellularLocation>
</comment>
<proteinExistence type="predicted"/>
<evidence type="ECO:0000256" key="7">
    <source>
        <dbReference type="SAM" id="Phobius"/>
    </source>
</evidence>
<dbReference type="GO" id="GO:0015035">
    <property type="term" value="F:protein-disulfide reductase activity"/>
    <property type="evidence" value="ECO:0007669"/>
    <property type="project" value="TreeGrafter"/>
</dbReference>
<dbReference type="PANTHER" id="PTHR32234:SF3">
    <property type="entry name" value="SUPPRESSION OF COPPER SENSITIVITY PROTEIN"/>
    <property type="match status" value="1"/>
</dbReference>
<feature type="transmembrane region" description="Helical" evidence="7">
    <location>
        <begin position="375"/>
        <end position="398"/>
    </location>
</feature>
<dbReference type="Proteomes" id="UP000276260">
    <property type="component" value="Unassembled WGS sequence"/>
</dbReference>
<dbReference type="PANTHER" id="PTHR32234">
    <property type="entry name" value="THIOL:DISULFIDE INTERCHANGE PROTEIN DSBD"/>
    <property type="match status" value="1"/>
</dbReference>
<dbReference type="Pfam" id="PF02683">
    <property type="entry name" value="DsbD_TM"/>
    <property type="match status" value="1"/>
</dbReference>
<protein>
    <submittedName>
        <fullName evidence="10">Thiol:disulfide interchange protein</fullName>
    </submittedName>
</protein>
<dbReference type="GO" id="GO:0017004">
    <property type="term" value="P:cytochrome complex assembly"/>
    <property type="evidence" value="ECO:0007669"/>
    <property type="project" value="UniProtKB-KW"/>
</dbReference>
<feature type="transmembrane region" description="Helical" evidence="7">
    <location>
        <begin position="488"/>
        <end position="504"/>
    </location>
</feature>
<keyword evidence="11" id="KW-1185">Reference proteome</keyword>
<dbReference type="OrthoDB" id="9811036at2"/>
<dbReference type="InterPro" id="IPR003834">
    <property type="entry name" value="Cyt_c_assmbl_TM_dom"/>
</dbReference>
<dbReference type="EMBL" id="RRCF01000003">
    <property type="protein sequence ID" value="RRJ20312.1"/>
    <property type="molecule type" value="Genomic_DNA"/>
</dbReference>
<dbReference type="InterPro" id="IPR035671">
    <property type="entry name" value="DsbD_gamma"/>
</dbReference>
<feature type="transmembrane region" description="Helical" evidence="7">
    <location>
        <begin position="543"/>
        <end position="560"/>
    </location>
</feature>
<keyword evidence="2" id="KW-1003">Cell membrane</keyword>
<evidence type="ECO:0000256" key="1">
    <source>
        <dbReference type="ARBA" id="ARBA00004651"/>
    </source>
</evidence>
<dbReference type="Pfam" id="PF11412">
    <property type="entry name" value="DsbD_N"/>
    <property type="match status" value="1"/>
</dbReference>
<feature type="transmembrane region" description="Helical" evidence="7">
    <location>
        <begin position="333"/>
        <end position="355"/>
    </location>
</feature>
<evidence type="ECO:0000256" key="2">
    <source>
        <dbReference type="ARBA" id="ARBA00022475"/>
    </source>
</evidence>